<sequence length="766" mass="87047">MTQTELEKSQSQLKHTQAELEKSQSQLKHTQAELEKSQSQLKHTQAALEESNTTIAAIYTSKFWKLRTLWFKLKEPILKSFVRQAKKAVANLQTFSFSKRANHFSNIDIVISEAPPHQPLVKHSATVDIIICVHNALDDVKQCLESVIRYSRMPYSLILVDDGSKEETSNYLKYFANSQKAKLIRNEVARGYTFAANQGLQQSQADYALLLNSDTVVTPNWLDRMIACGESDPQIGIVGPLSNTASWQSIPEISFQGDWAENKLPAGMTVADMGRLVGEYSERLYPRLSFLNGFCLMIKQSLVKEIGYFDEATFGEGYGEENDYCLRTGKAGWQLAIADDAYVYHSQSRSYSHERRKLLCERADKALVAKHGQQIVSDGVTVCRFDRVIEGIRARTKVMEMRQRLIEDGKSRWEGKRILFILPIREPGGGGNVVLQEATAMQKMGVDVRIVNFNSHRTVFEHSYPKNNIPVIYVEKEYEISGLLAKSDAAIATLYKSVDWLKPLTPDESLPVRGYYIQDFEPYFFPNNSEGFKTAWYSYTRYPDLVRITKTEWNRDVVKQQIGVECSVVEPSVNIDLYRPRRRQNSEEPNRRLRIAAMIRPSSPRRNPKLTMEILREIYRVYGDAIEIILFGCESEDPDFQALPRDFEWRNAGILTQPQIAFLLNEIDIFVDFSTFQAMGLTAMEAMACGVAVIVPHKGGAGSFAKDNENSLIVNTSSRKDCLNALKRLVIDEQLRCGLQRQAIADICQYFPEKAAYNILNAIFPG</sequence>
<keyword evidence="4 8" id="KW-0808">Transferase</keyword>
<evidence type="ECO:0000259" key="6">
    <source>
        <dbReference type="Pfam" id="PF00534"/>
    </source>
</evidence>
<evidence type="ECO:0000256" key="1">
    <source>
        <dbReference type="ARBA" id="ARBA00004776"/>
    </source>
</evidence>
<dbReference type="CDD" id="cd03801">
    <property type="entry name" value="GT4_PimA-like"/>
    <property type="match status" value="1"/>
</dbReference>
<feature type="region of interest" description="Disordered" evidence="5">
    <location>
        <begin position="1"/>
        <end position="38"/>
    </location>
</feature>
<dbReference type="GO" id="GO:0016757">
    <property type="term" value="F:glycosyltransferase activity"/>
    <property type="evidence" value="ECO:0007669"/>
    <property type="project" value="UniProtKB-KW"/>
</dbReference>
<dbReference type="CDD" id="cd04186">
    <property type="entry name" value="GT_2_like_c"/>
    <property type="match status" value="1"/>
</dbReference>
<dbReference type="Pfam" id="PF00535">
    <property type="entry name" value="Glycos_transf_2"/>
    <property type="match status" value="1"/>
</dbReference>
<evidence type="ECO:0000259" key="7">
    <source>
        <dbReference type="Pfam" id="PF00535"/>
    </source>
</evidence>
<dbReference type="InterPro" id="IPR001296">
    <property type="entry name" value="Glyco_trans_1"/>
</dbReference>
<dbReference type="Gene3D" id="3.40.50.2000">
    <property type="entry name" value="Glycogen Phosphorylase B"/>
    <property type="match status" value="1"/>
</dbReference>
<gene>
    <name evidence="8" type="ORF">OGM63_25010</name>
</gene>
<name>A0ABT3B5S2_9CYAN</name>
<dbReference type="PANTHER" id="PTHR43179:SF12">
    <property type="entry name" value="GALACTOFURANOSYLTRANSFERASE GLFT2"/>
    <property type="match status" value="1"/>
</dbReference>
<comment type="similarity">
    <text evidence="2">Belongs to the glycosyltransferase 2 family.</text>
</comment>
<dbReference type="SUPFAM" id="SSF53756">
    <property type="entry name" value="UDP-Glycosyltransferase/glycogen phosphorylase"/>
    <property type="match status" value="1"/>
</dbReference>
<evidence type="ECO:0000313" key="8">
    <source>
        <dbReference type="EMBL" id="MCV3216725.1"/>
    </source>
</evidence>
<dbReference type="EMBL" id="JAOWRF010000355">
    <property type="protein sequence ID" value="MCV3216725.1"/>
    <property type="molecule type" value="Genomic_DNA"/>
</dbReference>
<evidence type="ECO:0000256" key="3">
    <source>
        <dbReference type="ARBA" id="ARBA00022676"/>
    </source>
</evidence>
<dbReference type="PANTHER" id="PTHR43179">
    <property type="entry name" value="RHAMNOSYLTRANSFERASE WBBL"/>
    <property type="match status" value="1"/>
</dbReference>
<comment type="caution">
    <text evidence="8">The sequence shown here is derived from an EMBL/GenBank/DDBJ whole genome shotgun (WGS) entry which is preliminary data.</text>
</comment>
<dbReference type="InterPro" id="IPR029044">
    <property type="entry name" value="Nucleotide-diphossugar_trans"/>
</dbReference>
<dbReference type="Pfam" id="PF00534">
    <property type="entry name" value="Glycos_transf_1"/>
    <property type="match status" value="1"/>
</dbReference>
<dbReference type="EC" id="2.4.-.-" evidence="8"/>
<accession>A0ABT3B5S2</accession>
<keyword evidence="9" id="KW-1185">Reference proteome</keyword>
<dbReference type="InterPro" id="IPR001173">
    <property type="entry name" value="Glyco_trans_2-like"/>
</dbReference>
<feature type="domain" description="Glycosyltransferase 2-like" evidence="7">
    <location>
        <begin position="129"/>
        <end position="232"/>
    </location>
</feature>
<keyword evidence="3 8" id="KW-0328">Glycosyltransferase</keyword>
<dbReference type="SUPFAM" id="SSF53448">
    <property type="entry name" value="Nucleotide-diphospho-sugar transferases"/>
    <property type="match status" value="1"/>
</dbReference>
<comment type="pathway">
    <text evidence="1">Cell wall biogenesis; cell wall polysaccharide biosynthesis.</text>
</comment>
<organism evidence="8 9">
    <name type="scientific">Plectonema radiosum NIES-515</name>
    <dbReference type="NCBI Taxonomy" id="2986073"/>
    <lineage>
        <taxon>Bacteria</taxon>
        <taxon>Bacillati</taxon>
        <taxon>Cyanobacteriota</taxon>
        <taxon>Cyanophyceae</taxon>
        <taxon>Oscillatoriophycideae</taxon>
        <taxon>Oscillatoriales</taxon>
        <taxon>Microcoleaceae</taxon>
        <taxon>Plectonema</taxon>
    </lineage>
</organism>
<dbReference type="RefSeq" id="WP_263748384.1">
    <property type="nucleotide sequence ID" value="NZ_JAOWRF010000355.1"/>
</dbReference>
<evidence type="ECO:0000256" key="2">
    <source>
        <dbReference type="ARBA" id="ARBA00006739"/>
    </source>
</evidence>
<proteinExistence type="inferred from homology"/>
<evidence type="ECO:0000256" key="5">
    <source>
        <dbReference type="SAM" id="MobiDB-lite"/>
    </source>
</evidence>
<dbReference type="Proteomes" id="UP001526143">
    <property type="component" value="Unassembled WGS sequence"/>
</dbReference>
<feature type="domain" description="Glycosyl transferase family 1" evidence="6">
    <location>
        <begin position="657"/>
        <end position="741"/>
    </location>
</feature>
<evidence type="ECO:0000256" key="4">
    <source>
        <dbReference type="ARBA" id="ARBA00022679"/>
    </source>
</evidence>
<dbReference type="Gene3D" id="3.90.550.10">
    <property type="entry name" value="Spore Coat Polysaccharide Biosynthesis Protein SpsA, Chain A"/>
    <property type="match status" value="1"/>
</dbReference>
<dbReference type="Gene3D" id="3.40.50.11090">
    <property type="match status" value="1"/>
</dbReference>
<reference evidence="8 9" key="1">
    <citation type="submission" date="2022-10" db="EMBL/GenBank/DDBJ databases">
        <title>Identification of biosynthetic pathway for the production of the potent trypsin inhibitor radiosumin.</title>
        <authorList>
            <person name="Fewer D.P."/>
            <person name="Delbaje E."/>
            <person name="Ouyang X."/>
            <person name="Agostino P.D."/>
            <person name="Wahlsten M."/>
            <person name="Jokela J."/>
            <person name="Permi P."/>
            <person name="Haapaniemi E."/>
            <person name="Koistinen H."/>
        </authorList>
    </citation>
    <scope>NUCLEOTIDE SEQUENCE [LARGE SCALE GENOMIC DNA]</scope>
    <source>
        <strain evidence="8 9">NIES-515</strain>
    </source>
</reference>
<evidence type="ECO:0000313" key="9">
    <source>
        <dbReference type="Proteomes" id="UP001526143"/>
    </source>
</evidence>
<protein>
    <submittedName>
        <fullName evidence="8">Glycosyltransferase</fullName>
        <ecNumber evidence="8">2.4.-.-</ecNumber>
    </submittedName>
</protein>